<dbReference type="KEGG" id="bgt:106075731"/>
<evidence type="ECO:0000313" key="3">
    <source>
        <dbReference type="EnsemblMetazoa" id="BGLB034813-PA"/>
    </source>
</evidence>
<dbReference type="Proteomes" id="UP000076420">
    <property type="component" value="Unassembled WGS sequence"/>
</dbReference>
<dbReference type="STRING" id="6526.A0A2C9LTI3"/>
<evidence type="ECO:0000256" key="1">
    <source>
        <dbReference type="ARBA" id="ARBA00006209"/>
    </source>
</evidence>
<dbReference type="EnsemblMetazoa" id="BGLB034813-RA">
    <property type="protein sequence ID" value="BGLB034813-PA"/>
    <property type="gene ID" value="BGLB034813"/>
</dbReference>
<gene>
    <name evidence="3" type="primary">106075731</name>
</gene>
<accession>A0A2C9LTI3</accession>
<dbReference type="AlphaFoldDB" id="A0A2C9LTI3"/>
<feature type="domain" description="PI4-kinase N-terminal" evidence="2">
    <location>
        <begin position="8"/>
        <end position="221"/>
    </location>
</feature>
<dbReference type="VEuPathDB" id="VectorBase:BGLB034813"/>
<reference evidence="3" key="1">
    <citation type="submission" date="2020-05" db="UniProtKB">
        <authorList>
            <consortium name="EnsemblMetazoa"/>
        </authorList>
    </citation>
    <scope>IDENTIFICATION</scope>
    <source>
        <strain evidence="3">BB02</strain>
    </source>
</reference>
<organism evidence="3 4">
    <name type="scientific">Biomphalaria glabrata</name>
    <name type="common">Bloodfluke planorb</name>
    <name type="synonym">Freshwater snail</name>
    <dbReference type="NCBI Taxonomy" id="6526"/>
    <lineage>
        <taxon>Eukaryota</taxon>
        <taxon>Metazoa</taxon>
        <taxon>Spiralia</taxon>
        <taxon>Lophotrochozoa</taxon>
        <taxon>Mollusca</taxon>
        <taxon>Gastropoda</taxon>
        <taxon>Heterobranchia</taxon>
        <taxon>Euthyneura</taxon>
        <taxon>Panpulmonata</taxon>
        <taxon>Hygrophila</taxon>
        <taxon>Lymnaeoidea</taxon>
        <taxon>Planorbidae</taxon>
        <taxon>Biomphalaria</taxon>
    </lineage>
</organism>
<dbReference type="Pfam" id="PF19274">
    <property type="entry name" value="PI4K_N"/>
    <property type="match status" value="1"/>
</dbReference>
<name>A0A2C9LTI3_BIOGL</name>
<evidence type="ECO:0000259" key="2">
    <source>
        <dbReference type="Pfam" id="PF19274"/>
    </source>
</evidence>
<dbReference type="VEuPathDB" id="VectorBase:BGLAX_030944"/>
<dbReference type="InterPro" id="IPR045495">
    <property type="entry name" value="PI4K_N"/>
</dbReference>
<sequence>MDVLDAKPKTEEKEKQIEAHAQFLLVKFNHTYKRVRLTADKFISKFVSRFPHLLWSGKVLKTMLDILQVVCDALDLDPHEDAPEIQIPATPYKLRIMENITSREQVVKDCSARSSTILQESMKWAPNAVRSHLIEYVLQMDMEAKGLLQHSGLAMATETVLNYAGYKGGVNTMSGANSLDRRPSCVHSESSNFMANLSIRSRYLGEVNGMLDVCDDVSVAEEKMYLKLEKAYLEQDVVMAKQCMFRITALQIKRPGQCIIVLNLNYLKPFN</sequence>
<comment type="similarity">
    <text evidence="1">Belongs to the PI3/PI4-kinase family. Type III PI4K subfamily.</text>
</comment>
<proteinExistence type="inferred from homology"/>
<protein>
    <recommendedName>
        <fullName evidence="2">PI4-kinase N-terminal domain-containing protein</fullName>
    </recommendedName>
</protein>
<evidence type="ECO:0000313" key="4">
    <source>
        <dbReference type="Proteomes" id="UP000076420"/>
    </source>
</evidence>